<keyword evidence="3" id="KW-0640">Prion</keyword>
<dbReference type="InterPro" id="IPR038305">
    <property type="entry name" value="HeLo_sf"/>
</dbReference>
<dbReference type="EMBL" id="MU858231">
    <property type="protein sequence ID" value="KAK4208738.1"/>
    <property type="molecule type" value="Genomic_DNA"/>
</dbReference>
<gene>
    <name evidence="3" type="ORF">QBC37DRAFT_431460</name>
</gene>
<dbReference type="AlphaFoldDB" id="A0AAN6XY14"/>
<accession>A0AAN6XY14</accession>
<dbReference type="PANTHER" id="PTHR37542:SF1">
    <property type="entry name" value="PRION-INHIBITION AND PROPAGATION HELO DOMAIN-CONTAINING PROTEIN"/>
    <property type="match status" value="1"/>
</dbReference>
<protein>
    <submittedName>
        <fullName evidence="3">Prion-inhibition and propagation-domain-containing protein</fullName>
    </submittedName>
</protein>
<reference evidence="3" key="1">
    <citation type="journal article" date="2023" name="Mol. Phylogenet. Evol.">
        <title>Genome-scale phylogeny and comparative genomics of the fungal order Sordariales.</title>
        <authorList>
            <person name="Hensen N."/>
            <person name="Bonometti L."/>
            <person name="Westerberg I."/>
            <person name="Brannstrom I.O."/>
            <person name="Guillou S."/>
            <person name="Cros-Aarteil S."/>
            <person name="Calhoun S."/>
            <person name="Haridas S."/>
            <person name="Kuo A."/>
            <person name="Mondo S."/>
            <person name="Pangilinan J."/>
            <person name="Riley R."/>
            <person name="LaButti K."/>
            <person name="Andreopoulos B."/>
            <person name="Lipzen A."/>
            <person name="Chen C."/>
            <person name="Yan M."/>
            <person name="Daum C."/>
            <person name="Ng V."/>
            <person name="Clum A."/>
            <person name="Steindorff A."/>
            <person name="Ohm R.A."/>
            <person name="Martin F."/>
            <person name="Silar P."/>
            <person name="Natvig D.O."/>
            <person name="Lalanne C."/>
            <person name="Gautier V."/>
            <person name="Ament-Velasquez S.L."/>
            <person name="Kruys A."/>
            <person name="Hutchinson M.I."/>
            <person name="Powell A.J."/>
            <person name="Barry K."/>
            <person name="Miller A.N."/>
            <person name="Grigoriev I.V."/>
            <person name="Debuchy R."/>
            <person name="Gladieux P."/>
            <person name="Hiltunen Thoren M."/>
            <person name="Johannesson H."/>
        </authorList>
    </citation>
    <scope>NUCLEOTIDE SEQUENCE</scope>
    <source>
        <strain evidence="3">PSN293</strain>
    </source>
</reference>
<evidence type="ECO:0000256" key="1">
    <source>
        <dbReference type="SAM" id="MobiDB-lite"/>
    </source>
</evidence>
<organism evidence="3 4">
    <name type="scientific">Rhypophila decipiens</name>
    <dbReference type="NCBI Taxonomy" id="261697"/>
    <lineage>
        <taxon>Eukaryota</taxon>
        <taxon>Fungi</taxon>
        <taxon>Dikarya</taxon>
        <taxon>Ascomycota</taxon>
        <taxon>Pezizomycotina</taxon>
        <taxon>Sordariomycetes</taxon>
        <taxon>Sordariomycetidae</taxon>
        <taxon>Sordariales</taxon>
        <taxon>Naviculisporaceae</taxon>
        <taxon>Rhypophila</taxon>
    </lineage>
</organism>
<dbReference type="Gene3D" id="1.20.120.1020">
    <property type="entry name" value="Prion-inhibition and propagation, HeLo domain"/>
    <property type="match status" value="1"/>
</dbReference>
<proteinExistence type="predicted"/>
<evidence type="ECO:0000259" key="2">
    <source>
        <dbReference type="Pfam" id="PF14479"/>
    </source>
</evidence>
<reference evidence="3" key="2">
    <citation type="submission" date="2023-05" db="EMBL/GenBank/DDBJ databases">
        <authorList>
            <consortium name="Lawrence Berkeley National Laboratory"/>
            <person name="Steindorff A."/>
            <person name="Hensen N."/>
            <person name="Bonometti L."/>
            <person name="Westerberg I."/>
            <person name="Brannstrom I.O."/>
            <person name="Guillou S."/>
            <person name="Cros-Aarteil S."/>
            <person name="Calhoun S."/>
            <person name="Haridas S."/>
            <person name="Kuo A."/>
            <person name="Mondo S."/>
            <person name="Pangilinan J."/>
            <person name="Riley R."/>
            <person name="Labutti K."/>
            <person name="Andreopoulos B."/>
            <person name="Lipzen A."/>
            <person name="Chen C."/>
            <person name="Yanf M."/>
            <person name="Daum C."/>
            <person name="Ng V."/>
            <person name="Clum A."/>
            <person name="Ohm R."/>
            <person name="Martin F."/>
            <person name="Silar P."/>
            <person name="Natvig D."/>
            <person name="Lalanne C."/>
            <person name="Gautier V."/>
            <person name="Ament-Velasquez S.L."/>
            <person name="Kruys A."/>
            <person name="Hutchinson M.I."/>
            <person name="Powell A.J."/>
            <person name="Barry K."/>
            <person name="Miller A.N."/>
            <person name="Grigoriev I.V."/>
            <person name="Debuchy R."/>
            <person name="Gladieux P."/>
            <person name="Thoren M.H."/>
            <person name="Johannesson H."/>
        </authorList>
    </citation>
    <scope>NUCLEOTIDE SEQUENCE</scope>
    <source>
        <strain evidence="3">PSN293</strain>
    </source>
</reference>
<keyword evidence="3" id="KW-0034">Amyloid</keyword>
<feature type="domain" description="Prion-inhibition and propagation HeLo" evidence="2">
    <location>
        <begin position="8"/>
        <end position="208"/>
    </location>
</feature>
<comment type="caution">
    <text evidence="3">The sequence shown here is derived from an EMBL/GenBank/DDBJ whole genome shotgun (WGS) entry which is preliminary data.</text>
</comment>
<keyword evidence="4" id="KW-1185">Reference proteome</keyword>
<dbReference type="InterPro" id="IPR029498">
    <property type="entry name" value="HeLo_dom"/>
</dbReference>
<name>A0AAN6XY14_9PEZI</name>
<sequence>MEPISLTLSVIPLFHSCIQYFQLFKTAESASSDIQVLLFQLDCHHEDLNIWGEKHGIFDGTGPPVPVPKEVSDRLETALGLLESLFKDSHALRERYGIVQSNDASETTTAQDASFPSSAGLRRLNWFKNKYNKSNLGTEPKEQSARPPLSLLSRTRWAISDKDKFEGLIQKIGQIVGQVQKILPVPDEFRNQTALQDIFPLITNLSRLRLYQTACASIRPAWSNSASGLIIASEAASVRGPGTISHWVEQVADGASQLEHNGNPLERQGGAESNNNAQSNQKQLDESPGFTIQYTFKWSFWFAFMPSCPSLSLSLSCATKFFEINQGCPAFISETDKTKRWGLGPKIKRTLKDPNPQKFQDTLDKISNISSELQEKLGDLLDPITASLGPQSDLKLHIYCPPCRCAVRTALILCRQGMVNSSNSLVRIDERIPSTCCEGQHIAERLQSFIDTINAYDMGHLQQRGDLAWWGNMLYVDKEWIENRIYALELELYDNEVHEDRHENFQSFLTDIDQGENLDSVVLVEATSGAWILQAAPFRKSPRMPKETEVYNYRLDLSWYQFDSKNIYRGTFTPSDLVFPSQDNRKSRKRLREENEDTA</sequence>
<dbReference type="PANTHER" id="PTHR37542">
    <property type="entry name" value="HELO DOMAIN-CONTAINING PROTEIN-RELATED"/>
    <property type="match status" value="1"/>
</dbReference>
<evidence type="ECO:0000313" key="3">
    <source>
        <dbReference type="EMBL" id="KAK4208738.1"/>
    </source>
</evidence>
<dbReference type="Proteomes" id="UP001301769">
    <property type="component" value="Unassembled WGS sequence"/>
</dbReference>
<feature type="region of interest" description="Disordered" evidence="1">
    <location>
        <begin position="258"/>
        <end position="284"/>
    </location>
</feature>
<dbReference type="Pfam" id="PF14479">
    <property type="entry name" value="HeLo"/>
    <property type="match status" value="1"/>
</dbReference>
<evidence type="ECO:0000313" key="4">
    <source>
        <dbReference type="Proteomes" id="UP001301769"/>
    </source>
</evidence>
<feature type="compositionally biased region" description="Polar residues" evidence="1">
    <location>
        <begin position="271"/>
        <end position="282"/>
    </location>
</feature>